<evidence type="ECO:0008006" key="4">
    <source>
        <dbReference type="Google" id="ProtNLM"/>
    </source>
</evidence>
<gene>
    <name evidence="2" type="ORF">BECKH772A_GA0070896_101883</name>
    <name evidence="1" type="ORF">BECKH772B_GA0070898_101763</name>
    <name evidence="3" type="ORF">BECKH772C_GA0070978_101853</name>
</gene>
<evidence type="ECO:0000313" key="1">
    <source>
        <dbReference type="EMBL" id="VFJ99994.1"/>
    </source>
</evidence>
<dbReference type="EMBL" id="CAADFI010000176">
    <property type="protein sequence ID" value="VFJ99994.1"/>
    <property type="molecule type" value="Genomic_DNA"/>
</dbReference>
<reference evidence="3" key="1">
    <citation type="submission" date="2019-02" db="EMBL/GenBank/DDBJ databases">
        <authorList>
            <person name="Gruber-Vodicka R. H."/>
            <person name="Seah K. B. B."/>
        </authorList>
    </citation>
    <scope>NUCLEOTIDE SEQUENCE</scope>
    <source>
        <strain evidence="3">BECK_SA2B12</strain>
        <strain evidence="2">BECK_SA2B15</strain>
        <strain evidence="1">BECK_SA2B20</strain>
    </source>
</reference>
<dbReference type="EMBL" id="CAADFG010000188">
    <property type="protein sequence ID" value="VFK00286.1"/>
    <property type="molecule type" value="Genomic_DNA"/>
</dbReference>
<evidence type="ECO:0000313" key="2">
    <source>
        <dbReference type="EMBL" id="VFK00286.1"/>
    </source>
</evidence>
<accession>A0A450VI58</accession>
<sequence>MADDTQKGTFADFDFASALEFLGLFPYEKWRIDASPVSASDLLIGSLKRAERQVTANTNEWEQRLFMELVFLEALEGRNIRMWQEKSIDAGDAPFRGKVDFAFTPYRASFRVPYVVLSEAKKDDFDKGWGQCLMAAKTTQRLNEQENHRFDIYGIVSNGKVWEFGKYTTDNRFYKTGAYSLEQLDILLGVLGMIFAACDAREIQTPTPNPGINPTVK</sequence>
<protein>
    <recommendedName>
        <fullName evidence="4">Type I restriction enzyme R protein N terminus (HSDR_N)</fullName>
    </recommendedName>
</protein>
<dbReference type="EMBL" id="CAADFJ010000185">
    <property type="protein sequence ID" value="VFK04494.1"/>
    <property type="molecule type" value="Genomic_DNA"/>
</dbReference>
<organism evidence="3">
    <name type="scientific">Candidatus Kentrum eta</name>
    <dbReference type="NCBI Taxonomy" id="2126337"/>
    <lineage>
        <taxon>Bacteria</taxon>
        <taxon>Pseudomonadati</taxon>
        <taxon>Pseudomonadota</taxon>
        <taxon>Gammaproteobacteria</taxon>
        <taxon>Candidatus Kentrum</taxon>
    </lineage>
</organism>
<name>A0A450VI58_9GAMM</name>
<evidence type="ECO:0000313" key="3">
    <source>
        <dbReference type="EMBL" id="VFK04494.1"/>
    </source>
</evidence>
<proteinExistence type="predicted"/>
<dbReference type="AlphaFoldDB" id="A0A450VI58"/>